<dbReference type="PANTHER" id="PTHR37984">
    <property type="entry name" value="PROTEIN CBG26694"/>
    <property type="match status" value="1"/>
</dbReference>
<evidence type="ECO:0000256" key="7">
    <source>
        <dbReference type="ARBA" id="ARBA00022759"/>
    </source>
</evidence>
<evidence type="ECO:0000256" key="4">
    <source>
        <dbReference type="ARBA" id="ARBA00022695"/>
    </source>
</evidence>
<keyword evidence="5" id="KW-0540">Nuclease</keyword>
<keyword evidence="8" id="KW-0238">DNA-binding</keyword>
<dbReference type="SUPFAM" id="SSF57756">
    <property type="entry name" value="Retrovirus zinc finger-like domains"/>
    <property type="match status" value="1"/>
</dbReference>
<keyword evidence="10" id="KW-0862">Zinc</keyword>
<evidence type="ECO:0000256" key="9">
    <source>
        <dbReference type="ARBA" id="ARBA00023268"/>
    </source>
</evidence>
<protein>
    <recommendedName>
        <fullName evidence="15">Reverse transcriptase-rnase h-integrase</fullName>
    </recommendedName>
</protein>
<keyword evidence="7" id="KW-0378">Hydrolase</keyword>
<keyword evidence="6" id="KW-0064">Aspartyl protease</keyword>
<evidence type="ECO:0000259" key="12">
    <source>
        <dbReference type="PROSITE" id="PS50878"/>
    </source>
</evidence>
<dbReference type="PANTHER" id="PTHR37984:SF5">
    <property type="entry name" value="PROTEIN NYNRIN-LIKE"/>
    <property type="match status" value="1"/>
</dbReference>
<evidence type="ECO:0000256" key="2">
    <source>
        <dbReference type="ARBA" id="ARBA00022670"/>
    </source>
</evidence>
<evidence type="ECO:0000256" key="6">
    <source>
        <dbReference type="ARBA" id="ARBA00022750"/>
    </source>
</evidence>
<dbReference type="InterPro" id="IPR041577">
    <property type="entry name" value="RT_RNaseH_2"/>
</dbReference>
<dbReference type="KEGG" id="mrr:Moror_15425"/>
<evidence type="ECO:0000259" key="11">
    <source>
        <dbReference type="PROSITE" id="PS50158"/>
    </source>
</evidence>
<dbReference type="GO" id="GO:0006508">
    <property type="term" value="P:proteolysis"/>
    <property type="evidence" value="ECO:0007669"/>
    <property type="project" value="UniProtKB-KW"/>
</dbReference>
<dbReference type="Pfam" id="PF00078">
    <property type="entry name" value="RVT_1"/>
    <property type="match status" value="1"/>
</dbReference>
<dbReference type="InterPro" id="IPR001878">
    <property type="entry name" value="Znf_CCHC"/>
</dbReference>
<dbReference type="PROSITE" id="PS50158">
    <property type="entry name" value="ZF_CCHC"/>
    <property type="match status" value="1"/>
</dbReference>
<keyword evidence="7" id="KW-0255">Endonuclease</keyword>
<evidence type="ECO:0000313" key="14">
    <source>
        <dbReference type="Proteomes" id="UP000017559"/>
    </source>
</evidence>
<dbReference type="GO" id="GO:0003677">
    <property type="term" value="F:DNA binding"/>
    <property type="evidence" value="ECO:0007669"/>
    <property type="project" value="UniProtKB-KW"/>
</dbReference>
<dbReference type="Gene3D" id="2.40.70.10">
    <property type="entry name" value="Acid Proteases"/>
    <property type="match status" value="1"/>
</dbReference>
<keyword evidence="3" id="KW-0808">Transferase</keyword>
<keyword evidence="2" id="KW-0645">Protease</keyword>
<dbReference type="Gene3D" id="3.10.10.10">
    <property type="entry name" value="HIV Type 1 Reverse Transcriptase, subunit A, domain 1"/>
    <property type="match status" value="1"/>
</dbReference>
<keyword evidence="14" id="KW-1185">Reference proteome</keyword>
<evidence type="ECO:0000256" key="5">
    <source>
        <dbReference type="ARBA" id="ARBA00022722"/>
    </source>
</evidence>
<keyword evidence="10" id="KW-0863">Zinc-finger</keyword>
<dbReference type="Gene3D" id="3.30.70.270">
    <property type="match status" value="2"/>
</dbReference>
<dbReference type="InterPro" id="IPR050951">
    <property type="entry name" value="Retrovirus_Pol_polyprotein"/>
</dbReference>
<reference evidence="13 14" key="1">
    <citation type="journal article" date="2014" name="BMC Genomics">
        <title>Genome and secretome analysis of the hemibiotrophic fungal pathogen, Moniliophthora roreri, which causes frosty pod rot disease of cacao: mechanisms of the biotrophic and necrotrophic phases.</title>
        <authorList>
            <person name="Meinhardt L.W."/>
            <person name="Costa G.G.L."/>
            <person name="Thomazella D.P.T."/>
            <person name="Teixeira P.J.P.L."/>
            <person name="Carazzolle M.F."/>
            <person name="Schuster S.C."/>
            <person name="Carlson J.E."/>
            <person name="Guiltinan M.J."/>
            <person name="Mieczkowski P."/>
            <person name="Farmer A."/>
            <person name="Ramaraj T."/>
            <person name="Crozier J."/>
            <person name="Davis R.E."/>
            <person name="Shao J."/>
            <person name="Melnick R.L."/>
            <person name="Pereira G.A.G."/>
            <person name="Bailey B.A."/>
        </authorList>
    </citation>
    <scope>NUCLEOTIDE SEQUENCE [LARGE SCALE GENOMIC DNA]</scope>
    <source>
        <strain evidence="13 14">MCA 2997</strain>
    </source>
</reference>
<accession>V2XMW6</accession>
<feature type="domain" description="CCHC-type" evidence="11">
    <location>
        <begin position="115"/>
        <end position="130"/>
    </location>
</feature>
<gene>
    <name evidence="13" type="ORF">Moror_15425</name>
</gene>
<dbReference type="Pfam" id="PF08284">
    <property type="entry name" value="RVP_2"/>
    <property type="match status" value="1"/>
</dbReference>
<dbReference type="OrthoDB" id="5850908at2759"/>
<dbReference type="InterPro" id="IPR036875">
    <property type="entry name" value="Znf_CCHC_sf"/>
</dbReference>
<dbReference type="CDD" id="cd00303">
    <property type="entry name" value="retropepsin_like"/>
    <property type="match status" value="1"/>
</dbReference>
<dbReference type="CDD" id="cd01647">
    <property type="entry name" value="RT_LTR"/>
    <property type="match status" value="1"/>
</dbReference>
<feature type="domain" description="Reverse transcriptase" evidence="12">
    <location>
        <begin position="407"/>
        <end position="603"/>
    </location>
</feature>
<evidence type="ECO:0000256" key="3">
    <source>
        <dbReference type="ARBA" id="ARBA00022679"/>
    </source>
</evidence>
<proteinExistence type="predicted"/>
<dbReference type="InterPro" id="IPR043128">
    <property type="entry name" value="Rev_trsase/Diguanyl_cyclase"/>
</dbReference>
<dbReference type="Proteomes" id="UP000017559">
    <property type="component" value="Unassembled WGS sequence"/>
</dbReference>
<keyword evidence="10" id="KW-0479">Metal-binding</keyword>
<keyword evidence="9" id="KW-0511">Multifunctional enzyme</keyword>
<evidence type="ECO:0000256" key="10">
    <source>
        <dbReference type="PROSITE-ProRule" id="PRU00047"/>
    </source>
</evidence>
<evidence type="ECO:0000313" key="13">
    <source>
        <dbReference type="EMBL" id="ESK80854.1"/>
    </source>
</evidence>
<dbReference type="GO" id="GO:0004190">
    <property type="term" value="F:aspartic-type endopeptidase activity"/>
    <property type="evidence" value="ECO:0007669"/>
    <property type="project" value="UniProtKB-KW"/>
</dbReference>
<evidence type="ECO:0008006" key="15">
    <source>
        <dbReference type="Google" id="ProtNLM"/>
    </source>
</evidence>
<dbReference type="AlphaFoldDB" id="V2XMW6"/>
<dbReference type="InterPro" id="IPR043502">
    <property type="entry name" value="DNA/RNA_pol_sf"/>
</dbReference>
<dbReference type="Gene3D" id="4.10.60.10">
    <property type="entry name" value="Zinc finger, CCHC-type"/>
    <property type="match status" value="1"/>
</dbReference>
<dbReference type="PROSITE" id="PS50878">
    <property type="entry name" value="RT_POL"/>
    <property type="match status" value="1"/>
</dbReference>
<dbReference type="HOGENOM" id="CLU_000384_19_1_1"/>
<dbReference type="GO" id="GO:0006397">
    <property type="term" value="P:mRNA processing"/>
    <property type="evidence" value="ECO:0007669"/>
    <property type="project" value="UniProtKB-KW"/>
</dbReference>
<organism evidence="13 14">
    <name type="scientific">Moniliophthora roreri (strain MCA 2997)</name>
    <name type="common">Cocoa frosty pod rot fungus</name>
    <name type="synonym">Crinipellis roreri</name>
    <dbReference type="NCBI Taxonomy" id="1381753"/>
    <lineage>
        <taxon>Eukaryota</taxon>
        <taxon>Fungi</taxon>
        <taxon>Dikarya</taxon>
        <taxon>Basidiomycota</taxon>
        <taxon>Agaricomycotina</taxon>
        <taxon>Agaricomycetes</taxon>
        <taxon>Agaricomycetidae</taxon>
        <taxon>Agaricales</taxon>
        <taxon>Marasmiineae</taxon>
        <taxon>Marasmiaceae</taxon>
        <taxon>Moniliophthora</taxon>
    </lineage>
</organism>
<dbReference type="SUPFAM" id="SSF56672">
    <property type="entry name" value="DNA/RNA polymerases"/>
    <property type="match status" value="1"/>
</dbReference>
<name>V2XMW6_MONRO</name>
<evidence type="ECO:0000256" key="8">
    <source>
        <dbReference type="ARBA" id="ARBA00023125"/>
    </source>
</evidence>
<dbReference type="GO" id="GO:0016779">
    <property type="term" value="F:nucleotidyltransferase activity"/>
    <property type="evidence" value="ECO:0007669"/>
    <property type="project" value="UniProtKB-KW"/>
</dbReference>
<keyword evidence="4" id="KW-0548">Nucleotidyltransferase</keyword>
<keyword evidence="1" id="KW-0507">mRNA processing</keyword>
<dbReference type="EMBL" id="AWSO01002913">
    <property type="protein sequence ID" value="ESK80854.1"/>
    <property type="molecule type" value="Genomic_DNA"/>
</dbReference>
<dbReference type="GO" id="GO:0004519">
    <property type="term" value="F:endonuclease activity"/>
    <property type="evidence" value="ECO:0007669"/>
    <property type="project" value="UniProtKB-KW"/>
</dbReference>
<comment type="caution">
    <text evidence="13">The sequence shown here is derived from an EMBL/GenBank/DDBJ whole genome shotgun (WGS) entry which is preliminary data.</text>
</comment>
<dbReference type="GO" id="GO:0008270">
    <property type="term" value="F:zinc ion binding"/>
    <property type="evidence" value="ECO:0007669"/>
    <property type="project" value="UniProtKB-KW"/>
</dbReference>
<evidence type="ECO:0000256" key="1">
    <source>
        <dbReference type="ARBA" id="ARBA00022664"/>
    </source>
</evidence>
<dbReference type="FunFam" id="3.30.70.270:FF:000063">
    <property type="entry name" value="Zinc knuckle domaincontaining protein"/>
    <property type="match status" value="1"/>
</dbReference>
<dbReference type="InterPro" id="IPR021109">
    <property type="entry name" value="Peptidase_aspartic_dom_sf"/>
</dbReference>
<dbReference type="Pfam" id="PF17919">
    <property type="entry name" value="RT_RNaseH_2"/>
    <property type="match status" value="1"/>
</dbReference>
<sequence>MTDRPGEFWKNEKTDLLLARDPKAEKVTWAEFKLSFKPLDTVLEAQLKLRDLKMKARADKYMYQFAYLAKQTEYNDMAQIVAFKQGLLKSLKKEETAVKKIMEADKKKYMAKGLCFQCGRSGHCIRDCPDGVKKEGTKREEPKKLMKEERFAKIQVLVNDQTDKEKNQLLDLMEQTAKIDQNSMHLPLQYKVGNQSVKAQALLDSRAEGRFISLLLARRLGKKWEKLPEQIKVFNMDGTSNKTTWISHMVEIEFQIQGKEFKENFLILGIGEEEMILGLPWLRAHNPKIDWEMGEIEFPPKRKIHIKRFVEILDTTPAEVLIRAKTTMSQELAHQKEEMKKNIDDLIPPYLQGYQDQFEKGKSKHFPPSRTYDHTIELKPDFVPHNCKLYPLSPTEQHEQDKFLEENLRKGYIRKSKSPMASPFFVAKKEKEALRPTQDYHELNKRTIKNAYPLPLVSELLDKLKGATVFSKLDLRNGYNNVWIKDGDYWKAAFKTNRGLFEPTVMFFSLSNSLATFQAFMNNILSDFIDKEWCVVYMDNILLFSKNSEEHREQTERLLKRIHEHNLYLKPEKSIDSVKLARIADWEAPRTVKGVQSFLGFGNFYRKFIGRYSHIAKPLHDLTKKLQKFKWTPECQMSFELLKKKFLSEPVLIMPDTDKPFIIEADALKWATGAVLQQQGEDREWHPCGYLSKSLSSMEQNYKIYDRELLVIVQALME</sequence>
<dbReference type="InterPro" id="IPR000477">
    <property type="entry name" value="RT_dom"/>
</dbReference>